<feature type="region of interest" description="Disordered" evidence="1">
    <location>
        <begin position="101"/>
        <end position="128"/>
    </location>
</feature>
<dbReference type="Proteomes" id="UP000289738">
    <property type="component" value="Chromosome A07"/>
</dbReference>
<reference evidence="2 3" key="1">
    <citation type="submission" date="2019-01" db="EMBL/GenBank/DDBJ databases">
        <title>Sequencing of cultivated peanut Arachis hypogaea provides insights into genome evolution and oil improvement.</title>
        <authorList>
            <person name="Chen X."/>
        </authorList>
    </citation>
    <scope>NUCLEOTIDE SEQUENCE [LARGE SCALE GENOMIC DNA]</scope>
    <source>
        <strain evidence="3">cv. Fuhuasheng</strain>
        <tissue evidence="2">Leaves</tissue>
    </source>
</reference>
<organism evidence="2 3">
    <name type="scientific">Arachis hypogaea</name>
    <name type="common">Peanut</name>
    <dbReference type="NCBI Taxonomy" id="3818"/>
    <lineage>
        <taxon>Eukaryota</taxon>
        <taxon>Viridiplantae</taxon>
        <taxon>Streptophyta</taxon>
        <taxon>Embryophyta</taxon>
        <taxon>Tracheophyta</taxon>
        <taxon>Spermatophyta</taxon>
        <taxon>Magnoliopsida</taxon>
        <taxon>eudicotyledons</taxon>
        <taxon>Gunneridae</taxon>
        <taxon>Pentapetalae</taxon>
        <taxon>rosids</taxon>
        <taxon>fabids</taxon>
        <taxon>Fabales</taxon>
        <taxon>Fabaceae</taxon>
        <taxon>Papilionoideae</taxon>
        <taxon>50 kb inversion clade</taxon>
        <taxon>dalbergioids sensu lato</taxon>
        <taxon>Dalbergieae</taxon>
        <taxon>Pterocarpus clade</taxon>
        <taxon>Arachis</taxon>
    </lineage>
</organism>
<evidence type="ECO:0000313" key="2">
    <source>
        <dbReference type="EMBL" id="RYR49993.1"/>
    </source>
</evidence>
<name>A0A445CGF5_ARAHY</name>
<dbReference type="EMBL" id="SDMP01000007">
    <property type="protein sequence ID" value="RYR49993.1"/>
    <property type="molecule type" value="Genomic_DNA"/>
</dbReference>
<proteinExistence type="predicted"/>
<protein>
    <submittedName>
        <fullName evidence="2">Uncharacterized protein</fullName>
    </submittedName>
</protein>
<accession>A0A445CGF5</accession>
<evidence type="ECO:0000313" key="3">
    <source>
        <dbReference type="Proteomes" id="UP000289738"/>
    </source>
</evidence>
<sequence>MNQPLQSLQVKKLMKKLQKALQNHTQNLKKAHPRFHQLHLKCKFSRVKFSFQYQSSILILIVHYMSSCSNPAPEDAAALMMMARIASYVPKEGPVSSFSFGLTDSSQEEAATQEGLRAKTPETPNLIE</sequence>
<gene>
    <name evidence="2" type="ORF">Ahy_A07g036536</name>
</gene>
<dbReference type="AlphaFoldDB" id="A0A445CGF5"/>
<keyword evidence="3" id="KW-1185">Reference proteome</keyword>
<evidence type="ECO:0000256" key="1">
    <source>
        <dbReference type="SAM" id="MobiDB-lite"/>
    </source>
</evidence>
<feature type="compositionally biased region" description="Polar residues" evidence="1">
    <location>
        <begin position="101"/>
        <end position="110"/>
    </location>
</feature>
<comment type="caution">
    <text evidence="2">The sequence shown here is derived from an EMBL/GenBank/DDBJ whole genome shotgun (WGS) entry which is preliminary data.</text>
</comment>